<keyword evidence="16" id="KW-1185">Reference proteome</keyword>
<gene>
    <name evidence="15" type="ORF">LSH36_356g01032</name>
</gene>
<evidence type="ECO:0000256" key="1">
    <source>
        <dbReference type="ARBA" id="ARBA00004120"/>
    </source>
</evidence>
<keyword evidence="7 12" id="KW-0472">Membrane</keyword>
<evidence type="ECO:0000313" key="16">
    <source>
        <dbReference type="Proteomes" id="UP001208570"/>
    </source>
</evidence>
<feature type="coiled-coil region" evidence="10">
    <location>
        <begin position="950"/>
        <end position="999"/>
    </location>
</feature>
<feature type="compositionally biased region" description="Acidic residues" evidence="11">
    <location>
        <begin position="1117"/>
        <end position="1127"/>
    </location>
</feature>
<evidence type="ECO:0000256" key="9">
    <source>
        <dbReference type="ARBA" id="ARBA00023273"/>
    </source>
</evidence>
<sequence>MIIWRMASGNMITQRSHRHRFVCWLLLMLFHLGGSAYGTAEINITKLVEYQVMDVFPSKVRFTSYVYHSDSSTADAPNLLLTDGSEYFDVFFGEDFIGPSLDNPNFTVSNDMFMSWKEDPLYIGDVMNLSYVAVPNAMLPDGITILSSVVTYETDSSALVEYEICVMKKIIISENIMHQYGFVALALFGGFVTGALITIVILVIYYKVKGRTPFDSGEVEPMRAINIKMVHNVNKSAHLVTDVKGSMRKGVKNLISLGQDSADTSIVQVLTVKDKLKALRKLNDMDIGATANIDQQMENERNAGMMDATKLLIHNLAKNGDISGGVKDKCLSNFNKKVDKMDKDLNEDFKKYMETLLKELSTKNKAKLTDLSEKQEDEREAMEEKTKFMKKEERKQIMDLLNEQQETEQNELSHQLELEQKEQLEKIRKELAIRKRMGIKSLQQELLNDIKNQGQLTSEQADWLMKEHFKNQSAIEHTYDDEISRQRMMLEEKLALRRSLIENKEIQEDADNDLLNQLAEQQISLVMKGKKTNVISEDEAAAMIDGIQDDIIKTKDRLEADRQKQVEALQKKLSQRKKKRIDDLMKKQKQEISEKLKLQSQSQVKAGYTDPVSQVLTHQQLFGQHRAELTALENKIDREDVEEYGQFRNQFFEQMKGELIQKKEKLVDDLKSQGMTTKELNKILSKHEQQQEDLLSEQEQWKIKQSEKIKKQLAKRRAEWDHRRQMETVEQENLREHEDNVIRKLMDNQVALSEAERENILHEHEKQMVNIENSLTLSKLQQQRMLEERLVKKRNLQLEKLQKKHAKEAKKQFDYSCASSTDTAAYYISDSICCEYLKKLAREDDEDEDAELEMLKRQAEDRIELLRGGALKLDDDIDEIHTAMLKERANALKEQEVRLGAMLAQLQIEKAKEMAQIEHQQKAIHNLKSSLMDDLSERGMLSDPKCQKVIELHQKQQEKLNKKLENDRAKQEKALRQRLRARLRQKEQHLEELQQQEVKDVMSKMSGSSAAARLRHAALATRHMLEMEKFRNQIENEITQTLQEMKRCNELRRIETLQNQEIQFINGLVRMGKFKADELNNVILMLFPNKSEEEQKKLLENLLEGTPEEGKKKSPENDADQSIEDSTLEQRVLANTMVNLKSLSRIEEPRRHYHGAKADNVYQPVLGPPRRSLTHQRPSDVGLRDVSGDWRPMPRQSTAPAADELIATYESELTSVDMKRRLKKRGVSMMDDLPPIASDFPGVRHEPIRRYSPEGRYSDDQFDTPPPPQRLPPLDRHLRKKKLVQISQEYDS</sequence>
<feature type="chain" id="PRO_5042080958" description="CARD domain-containing protein" evidence="13">
    <location>
        <begin position="36"/>
        <end position="1292"/>
    </location>
</feature>
<evidence type="ECO:0000259" key="14">
    <source>
        <dbReference type="PROSITE" id="PS50209"/>
    </source>
</evidence>
<keyword evidence="5 12" id="KW-0812">Transmembrane</keyword>
<dbReference type="EMBL" id="JAODUP010000356">
    <property type="protein sequence ID" value="KAK2151621.1"/>
    <property type="molecule type" value="Genomic_DNA"/>
</dbReference>
<evidence type="ECO:0000256" key="10">
    <source>
        <dbReference type="SAM" id="Coils"/>
    </source>
</evidence>
<evidence type="ECO:0000256" key="11">
    <source>
        <dbReference type="SAM" id="MobiDB-lite"/>
    </source>
</evidence>
<proteinExistence type="predicted"/>
<feature type="compositionally biased region" description="Basic and acidic residues" evidence="11">
    <location>
        <begin position="1242"/>
        <end position="1259"/>
    </location>
</feature>
<evidence type="ECO:0000256" key="6">
    <source>
        <dbReference type="ARBA" id="ARBA00022989"/>
    </source>
</evidence>
<feature type="region of interest" description="Disordered" evidence="11">
    <location>
        <begin position="1154"/>
        <end position="1196"/>
    </location>
</feature>
<evidence type="ECO:0000256" key="12">
    <source>
        <dbReference type="SAM" id="Phobius"/>
    </source>
</evidence>
<dbReference type="InterPro" id="IPR001315">
    <property type="entry name" value="CARD"/>
</dbReference>
<evidence type="ECO:0000256" key="7">
    <source>
        <dbReference type="ARBA" id="ARBA00023136"/>
    </source>
</evidence>
<keyword evidence="6 12" id="KW-1133">Transmembrane helix</keyword>
<dbReference type="InterPro" id="IPR022076">
    <property type="entry name" value="Limbin"/>
</dbReference>
<reference evidence="15" key="1">
    <citation type="journal article" date="2023" name="Mol. Biol. Evol.">
        <title>Third-Generation Sequencing Reveals the Adaptive Role of the Epigenome in Three Deep-Sea Polychaetes.</title>
        <authorList>
            <person name="Perez M."/>
            <person name="Aroh O."/>
            <person name="Sun Y."/>
            <person name="Lan Y."/>
            <person name="Juniper S.K."/>
            <person name="Young C.R."/>
            <person name="Angers B."/>
            <person name="Qian P.Y."/>
        </authorList>
    </citation>
    <scope>NUCLEOTIDE SEQUENCE</scope>
    <source>
        <strain evidence="15">P08H-3</strain>
    </source>
</reference>
<accession>A0AAD9JER0</accession>
<dbReference type="PANTHER" id="PTHR16795:SF14">
    <property type="entry name" value="LIMBIN"/>
    <property type="match status" value="1"/>
</dbReference>
<dbReference type="GO" id="GO:0042981">
    <property type="term" value="P:regulation of apoptotic process"/>
    <property type="evidence" value="ECO:0007669"/>
    <property type="project" value="InterPro"/>
</dbReference>
<comment type="caution">
    <text evidence="15">The sequence shown here is derived from an EMBL/GenBank/DDBJ whole genome shotgun (WGS) entry which is preliminary data.</text>
</comment>
<comment type="subcellular location">
    <subcellularLocation>
        <location evidence="2">Cell membrane</location>
        <topology evidence="2">Single-pass membrane protein</topology>
    </subcellularLocation>
    <subcellularLocation>
        <location evidence="1">Cytoplasm</location>
        <location evidence="1">Cytoskeleton</location>
        <location evidence="1">Cilium basal body</location>
    </subcellularLocation>
</comment>
<feature type="region of interest" description="Disordered" evidence="11">
    <location>
        <begin position="1237"/>
        <end position="1280"/>
    </location>
</feature>
<evidence type="ECO:0000256" key="8">
    <source>
        <dbReference type="ARBA" id="ARBA00023212"/>
    </source>
</evidence>
<keyword evidence="3" id="KW-1003">Cell membrane</keyword>
<dbReference type="Proteomes" id="UP001208570">
    <property type="component" value="Unassembled WGS sequence"/>
</dbReference>
<feature type="coiled-coil region" evidence="10">
    <location>
        <begin position="677"/>
        <end position="704"/>
    </location>
</feature>
<dbReference type="PROSITE" id="PS50209">
    <property type="entry name" value="CARD"/>
    <property type="match status" value="1"/>
</dbReference>
<dbReference type="GO" id="GO:0098797">
    <property type="term" value="C:plasma membrane protein complex"/>
    <property type="evidence" value="ECO:0007669"/>
    <property type="project" value="TreeGrafter"/>
</dbReference>
<dbReference type="GO" id="GO:0007224">
    <property type="term" value="P:smoothened signaling pathway"/>
    <property type="evidence" value="ECO:0007669"/>
    <property type="project" value="InterPro"/>
</dbReference>
<keyword evidence="4" id="KW-0963">Cytoplasm</keyword>
<organism evidence="15 16">
    <name type="scientific">Paralvinella palmiformis</name>
    <dbReference type="NCBI Taxonomy" id="53620"/>
    <lineage>
        <taxon>Eukaryota</taxon>
        <taxon>Metazoa</taxon>
        <taxon>Spiralia</taxon>
        <taxon>Lophotrochozoa</taxon>
        <taxon>Annelida</taxon>
        <taxon>Polychaeta</taxon>
        <taxon>Sedentaria</taxon>
        <taxon>Canalipalpata</taxon>
        <taxon>Terebellida</taxon>
        <taxon>Terebelliformia</taxon>
        <taxon>Alvinellidae</taxon>
        <taxon>Paralvinella</taxon>
    </lineage>
</organism>
<keyword evidence="10" id="KW-0175">Coiled coil</keyword>
<feature type="region of interest" description="Disordered" evidence="11">
    <location>
        <begin position="368"/>
        <end position="391"/>
    </location>
</feature>
<keyword evidence="9" id="KW-0966">Cell projection</keyword>
<keyword evidence="13" id="KW-0732">Signal</keyword>
<protein>
    <recommendedName>
        <fullName evidence="14">CARD domain-containing protein</fullName>
    </recommendedName>
</protein>
<evidence type="ECO:0000256" key="4">
    <source>
        <dbReference type="ARBA" id="ARBA00022490"/>
    </source>
</evidence>
<evidence type="ECO:0000256" key="13">
    <source>
        <dbReference type="SAM" id="SignalP"/>
    </source>
</evidence>
<feature type="signal peptide" evidence="13">
    <location>
        <begin position="1"/>
        <end position="35"/>
    </location>
</feature>
<dbReference type="Pfam" id="PF12297">
    <property type="entry name" value="EVC2_like"/>
    <property type="match status" value="1"/>
</dbReference>
<name>A0AAD9JER0_9ANNE</name>
<dbReference type="PANTHER" id="PTHR16795">
    <property type="entry name" value="LIMBIN/ELLIS-VAN CREVELD PROTEIN"/>
    <property type="match status" value="1"/>
</dbReference>
<feature type="transmembrane region" description="Helical" evidence="12">
    <location>
        <begin position="180"/>
        <end position="206"/>
    </location>
</feature>
<keyword evidence="8" id="KW-0206">Cytoskeleton</keyword>
<dbReference type="GO" id="GO:0060170">
    <property type="term" value="C:ciliary membrane"/>
    <property type="evidence" value="ECO:0007669"/>
    <property type="project" value="TreeGrafter"/>
</dbReference>
<feature type="region of interest" description="Disordered" evidence="11">
    <location>
        <begin position="1104"/>
        <end position="1128"/>
    </location>
</feature>
<evidence type="ECO:0000256" key="2">
    <source>
        <dbReference type="ARBA" id="ARBA00004162"/>
    </source>
</evidence>
<dbReference type="InterPro" id="IPR026501">
    <property type="entry name" value="Limbin/EVC"/>
</dbReference>
<evidence type="ECO:0000256" key="3">
    <source>
        <dbReference type="ARBA" id="ARBA00022475"/>
    </source>
</evidence>
<evidence type="ECO:0000256" key="5">
    <source>
        <dbReference type="ARBA" id="ARBA00022692"/>
    </source>
</evidence>
<evidence type="ECO:0000313" key="15">
    <source>
        <dbReference type="EMBL" id="KAK2151621.1"/>
    </source>
</evidence>
<feature type="domain" description="CARD" evidence="14">
    <location>
        <begin position="726"/>
        <end position="795"/>
    </location>
</feature>